<dbReference type="InterPro" id="IPR043128">
    <property type="entry name" value="Rev_trsase/Diguanyl_cyclase"/>
</dbReference>
<accession>A0A1J5SQ33</accession>
<evidence type="ECO:0000256" key="1">
    <source>
        <dbReference type="SAM" id="Coils"/>
    </source>
</evidence>
<evidence type="ECO:0000259" key="3">
    <source>
        <dbReference type="PROSITE" id="PS50887"/>
    </source>
</evidence>
<feature type="domain" description="GGDEF" evidence="3">
    <location>
        <begin position="130"/>
        <end position="252"/>
    </location>
</feature>
<name>A0A1J5SQ33_9ZZZZ</name>
<organism evidence="4">
    <name type="scientific">mine drainage metagenome</name>
    <dbReference type="NCBI Taxonomy" id="410659"/>
    <lineage>
        <taxon>unclassified sequences</taxon>
        <taxon>metagenomes</taxon>
        <taxon>ecological metagenomes</taxon>
    </lineage>
</organism>
<gene>
    <name evidence="4" type="ORF">GALL_80110</name>
</gene>
<dbReference type="Gene3D" id="3.30.70.270">
    <property type="match status" value="1"/>
</dbReference>
<dbReference type="AlphaFoldDB" id="A0A1J5SQ33"/>
<feature type="coiled-coil region" evidence="1">
    <location>
        <begin position="72"/>
        <end position="99"/>
    </location>
</feature>
<protein>
    <submittedName>
        <fullName evidence="4">GGDEF domain protein</fullName>
    </submittedName>
</protein>
<dbReference type="PROSITE" id="PS50887">
    <property type="entry name" value="GGDEF"/>
    <property type="match status" value="1"/>
</dbReference>
<dbReference type="EMBL" id="MLJW01000024">
    <property type="protein sequence ID" value="OIR10083.1"/>
    <property type="molecule type" value="Genomic_DNA"/>
</dbReference>
<dbReference type="Pfam" id="PF00990">
    <property type="entry name" value="GGDEF"/>
    <property type="match status" value="1"/>
</dbReference>
<comment type="caution">
    <text evidence="4">The sequence shown here is derived from an EMBL/GenBank/DDBJ whole genome shotgun (WGS) entry which is preliminary data.</text>
</comment>
<reference evidence="4" key="1">
    <citation type="submission" date="2016-10" db="EMBL/GenBank/DDBJ databases">
        <title>Sequence of Gallionella enrichment culture.</title>
        <authorList>
            <person name="Poehlein A."/>
            <person name="Muehling M."/>
            <person name="Daniel R."/>
        </authorList>
    </citation>
    <scope>NUCLEOTIDE SEQUENCE</scope>
</reference>
<proteinExistence type="predicted"/>
<evidence type="ECO:0000313" key="4">
    <source>
        <dbReference type="EMBL" id="OIR10083.1"/>
    </source>
</evidence>
<dbReference type="InterPro" id="IPR000160">
    <property type="entry name" value="GGDEF_dom"/>
</dbReference>
<feature type="region of interest" description="Disordered" evidence="2">
    <location>
        <begin position="1"/>
        <end position="42"/>
    </location>
</feature>
<sequence length="252" mass="26967">MSDDFPTSTQPASPVGGAGSDQQQPGPFAGRRMTPWRSYGAAAPLRPPPPADVASLLGMPLGAIPTPIQDKVAALAGEIESLRAELDHARHHVHWLEERADHHPQLAVLGRPALLRALGHAMEQSARAGLPGVLILLHAGGLEAVRLEEGLDAQDAVLAELAARLTSGLRHSDYLGYFDNGDFALVLTLVDEAAAADKLRHLLADCRLPPPLWRERPVALAFWAGLAAFRPGETVDDLVRRADAARCQMSDQ</sequence>
<dbReference type="InterPro" id="IPR029787">
    <property type="entry name" value="Nucleotide_cyclase"/>
</dbReference>
<feature type="compositionally biased region" description="Polar residues" evidence="2">
    <location>
        <begin position="1"/>
        <end position="12"/>
    </location>
</feature>
<dbReference type="SMART" id="SM00267">
    <property type="entry name" value="GGDEF"/>
    <property type="match status" value="1"/>
</dbReference>
<dbReference type="SUPFAM" id="SSF55073">
    <property type="entry name" value="Nucleotide cyclase"/>
    <property type="match status" value="1"/>
</dbReference>
<keyword evidence="1" id="KW-0175">Coiled coil</keyword>
<evidence type="ECO:0000256" key="2">
    <source>
        <dbReference type="SAM" id="MobiDB-lite"/>
    </source>
</evidence>